<dbReference type="AlphaFoldDB" id="A0A2A7SHL9"/>
<evidence type="ECO:0000256" key="1">
    <source>
        <dbReference type="SAM" id="SignalP"/>
    </source>
</evidence>
<dbReference type="Pfam" id="PF07883">
    <property type="entry name" value="Cupin_2"/>
    <property type="match status" value="1"/>
</dbReference>
<reference evidence="4" key="1">
    <citation type="submission" date="2017-09" db="EMBL/GenBank/DDBJ databases">
        <title>FDA dAtabase for Regulatory Grade micrObial Sequences (FDA-ARGOS): Supporting development and validation of Infectious Disease Dx tests.</title>
        <authorList>
            <person name="Minogue T."/>
            <person name="Wolcott M."/>
            <person name="Wasieloski L."/>
            <person name="Aguilar W."/>
            <person name="Moore D."/>
            <person name="Tallon L."/>
            <person name="Sadzewicz L."/>
            <person name="Ott S."/>
            <person name="Zhao X."/>
            <person name="Nagaraj S."/>
            <person name="Vavikolanu K."/>
            <person name="Aluvathingal J."/>
            <person name="Nadendla S."/>
            <person name="Sichtig H."/>
        </authorList>
    </citation>
    <scope>NUCLEOTIDE SEQUENCE [LARGE SCALE GENOMIC DNA]</scope>
    <source>
        <strain evidence="4">FDAARGOS_390</strain>
    </source>
</reference>
<proteinExistence type="predicted"/>
<dbReference type="InterPro" id="IPR014710">
    <property type="entry name" value="RmlC-like_jellyroll"/>
</dbReference>
<feature type="signal peptide" evidence="1">
    <location>
        <begin position="1"/>
        <end position="24"/>
    </location>
</feature>
<sequence>MKTSIRIALAASLFLASAASFAQAPGISRTEVLTQDVSVPGRHAVVSRVTVAPRGVLGWHTHDGDEISYVESGDLTLLVAGKPQQVVHAGGAFVVPAGVAHSVRNDGEAAVALITVHVVAKDKPLATPAAAPAQ</sequence>
<dbReference type="RefSeq" id="WP_098152819.1">
    <property type="nucleotide sequence ID" value="NZ_CADEQH010000005.1"/>
</dbReference>
<dbReference type="InterPro" id="IPR013096">
    <property type="entry name" value="Cupin_2"/>
</dbReference>
<organism evidence="3 4">
    <name type="scientific">Burkholderia gladioli</name>
    <name type="common">Pseudomonas marginata</name>
    <name type="synonym">Phytomonas marginata</name>
    <dbReference type="NCBI Taxonomy" id="28095"/>
    <lineage>
        <taxon>Bacteria</taxon>
        <taxon>Pseudomonadati</taxon>
        <taxon>Pseudomonadota</taxon>
        <taxon>Betaproteobacteria</taxon>
        <taxon>Burkholderiales</taxon>
        <taxon>Burkholderiaceae</taxon>
        <taxon>Burkholderia</taxon>
    </lineage>
</organism>
<dbReference type="InterPro" id="IPR011051">
    <property type="entry name" value="RmlC_Cupin_sf"/>
</dbReference>
<keyword evidence="1" id="KW-0732">Signal</keyword>
<feature type="chain" id="PRO_5013218990" evidence="1">
    <location>
        <begin position="25"/>
        <end position="134"/>
    </location>
</feature>
<feature type="domain" description="Cupin type-2" evidence="2">
    <location>
        <begin position="48"/>
        <end position="116"/>
    </location>
</feature>
<dbReference type="EMBL" id="PDDY01000001">
    <property type="protein sequence ID" value="PEH42943.1"/>
    <property type="molecule type" value="Genomic_DNA"/>
</dbReference>
<evidence type="ECO:0000259" key="2">
    <source>
        <dbReference type="Pfam" id="PF07883"/>
    </source>
</evidence>
<evidence type="ECO:0000313" key="3">
    <source>
        <dbReference type="EMBL" id="PEH42943.1"/>
    </source>
</evidence>
<dbReference type="Gene3D" id="2.60.120.10">
    <property type="entry name" value="Jelly Rolls"/>
    <property type="match status" value="1"/>
</dbReference>
<dbReference type="SUPFAM" id="SSF51182">
    <property type="entry name" value="RmlC-like cupins"/>
    <property type="match status" value="1"/>
</dbReference>
<gene>
    <name evidence="3" type="ORF">CRM94_12705</name>
</gene>
<accession>A0A2A7SHL9</accession>
<evidence type="ECO:0000313" key="4">
    <source>
        <dbReference type="Proteomes" id="UP000220629"/>
    </source>
</evidence>
<dbReference type="Proteomes" id="UP000220629">
    <property type="component" value="Unassembled WGS sequence"/>
</dbReference>
<protein>
    <submittedName>
        <fullName evidence="3">Cupin</fullName>
    </submittedName>
</protein>
<dbReference type="PANTHER" id="PTHR38599:SF1">
    <property type="entry name" value="CUPIN DOMAIN PROTEIN (AFU_ORTHOLOGUE AFUA_3G13620)"/>
    <property type="match status" value="1"/>
</dbReference>
<comment type="caution">
    <text evidence="3">The sequence shown here is derived from an EMBL/GenBank/DDBJ whole genome shotgun (WGS) entry which is preliminary data.</text>
</comment>
<name>A0A2A7SHL9_BURGA</name>
<dbReference type="PANTHER" id="PTHR38599">
    <property type="entry name" value="CUPIN DOMAIN PROTEIN (AFU_ORTHOLOGUE AFUA_3G13620)"/>
    <property type="match status" value="1"/>
</dbReference>